<evidence type="ECO:0000313" key="1">
    <source>
        <dbReference type="EMBL" id="GAJ06361.1"/>
    </source>
</evidence>
<feature type="non-terminal residue" evidence="1">
    <location>
        <position position="1"/>
    </location>
</feature>
<protein>
    <recommendedName>
        <fullName evidence="2">Uroporphyrinogen decarboxylase (URO-D) domain-containing protein</fullName>
    </recommendedName>
</protein>
<comment type="caution">
    <text evidence="1">The sequence shown here is derived from an EMBL/GenBank/DDBJ whole genome shotgun (WGS) entry which is preliminary data.</text>
</comment>
<dbReference type="Gene3D" id="3.20.20.210">
    <property type="match status" value="1"/>
</dbReference>
<gene>
    <name evidence="1" type="ORF">S12H4_48716</name>
</gene>
<proteinExistence type="predicted"/>
<accession>X1V2G6</accession>
<dbReference type="EMBL" id="BARW01030477">
    <property type="protein sequence ID" value="GAJ06361.1"/>
    <property type="molecule type" value="Genomic_DNA"/>
</dbReference>
<reference evidence="1" key="1">
    <citation type="journal article" date="2014" name="Front. Microbiol.">
        <title>High frequency of phylogenetically diverse reductive dehalogenase-homologous genes in deep subseafloor sedimentary metagenomes.</title>
        <authorList>
            <person name="Kawai M."/>
            <person name="Futagami T."/>
            <person name="Toyoda A."/>
            <person name="Takaki Y."/>
            <person name="Nishi S."/>
            <person name="Hori S."/>
            <person name="Arai W."/>
            <person name="Tsubouchi T."/>
            <person name="Morono Y."/>
            <person name="Uchiyama I."/>
            <person name="Ito T."/>
            <person name="Fujiyama A."/>
            <person name="Inagaki F."/>
            <person name="Takami H."/>
        </authorList>
    </citation>
    <scope>NUCLEOTIDE SEQUENCE</scope>
    <source>
        <strain evidence="1">Expedition CK06-06</strain>
    </source>
</reference>
<dbReference type="AlphaFoldDB" id="X1V2G6"/>
<organism evidence="1">
    <name type="scientific">marine sediment metagenome</name>
    <dbReference type="NCBI Taxonomy" id="412755"/>
    <lineage>
        <taxon>unclassified sequences</taxon>
        <taxon>metagenomes</taxon>
        <taxon>ecological metagenomes</taxon>
    </lineage>
</organism>
<feature type="non-terminal residue" evidence="1">
    <location>
        <position position="248"/>
    </location>
</feature>
<sequence>YLDEKREPGVEQWHALRSWRDVSPWQTERLIKGPEDYKVLKYMVENTEYTPYYFPIEQAMDWMGDEGVVITELPYEPMQQLMVEWIGSEGGRFFIHHAKYPDLVEDLARAIGKSLEPLYEIAAKSPAPIISCGGNIDILVNPKMFQKHFMSWYEKQGKVLHKHGKLMAVHMDGRVGVLKDLIAKTPIDIVEALHSPPMGDLSIGEALSLWKDKVIWTGFPGSVYILGPEAVKKHTINLLREVGTGDRL</sequence>
<evidence type="ECO:0008006" key="2">
    <source>
        <dbReference type="Google" id="ProtNLM"/>
    </source>
</evidence>
<dbReference type="InterPro" id="IPR038071">
    <property type="entry name" value="UROD/MetE-like_sf"/>
</dbReference>
<dbReference type="SUPFAM" id="SSF51726">
    <property type="entry name" value="UROD/MetE-like"/>
    <property type="match status" value="1"/>
</dbReference>
<name>X1V2G6_9ZZZZ</name>